<keyword evidence="2" id="KW-1185">Reference proteome</keyword>
<accession>A0A8S1H5H5</accession>
<protein>
    <submittedName>
        <fullName evidence="1">Uncharacterized protein</fullName>
    </submittedName>
</protein>
<evidence type="ECO:0000313" key="2">
    <source>
        <dbReference type="Proteomes" id="UP000835052"/>
    </source>
</evidence>
<comment type="caution">
    <text evidence="1">The sequence shown here is derived from an EMBL/GenBank/DDBJ whole genome shotgun (WGS) entry which is preliminary data.</text>
</comment>
<reference evidence="1" key="1">
    <citation type="submission" date="2020-10" db="EMBL/GenBank/DDBJ databases">
        <authorList>
            <person name="Kikuchi T."/>
        </authorList>
    </citation>
    <scope>NUCLEOTIDE SEQUENCE</scope>
    <source>
        <strain evidence="1">NKZ352</strain>
    </source>
</reference>
<gene>
    <name evidence="1" type="ORF">CAUJ_LOCUS5947</name>
</gene>
<name>A0A8S1H5H5_9PELO</name>
<dbReference type="Proteomes" id="UP000835052">
    <property type="component" value="Unassembled WGS sequence"/>
</dbReference>
<dbReference type="AlphaFoldDB" id="A0A8S1H5H5"/>
<proteinExistence type="predicted"/>
<dbReference type="EMBL" id="CAJGYM010000013">
    <property type="protein sequence ID" value="CAD6190028.1"/>
    <property type="molecule type" value="Genomic_DNA"/>
</dbReference>
<sequence length="220" mass="25004">MISHLRSWDGKVLGSSAIYKRSPRTSVLTKILVMFVSSSRLVGQLSEQIIFAELQQQLDAAEQKRQLQREWLDRLWGLYSSCHEVLAEFRRLVFQFVQLVVVPAGLPVSSEVINCLKDLTKCVQKKLDLCNRLLEHEATELSRLFSKFGSAFILDAQKNCHLIGLESSQLSKELEDFAELCNTGTIMATSMDLLKNRVADFRTATFLAPSWEKLYAAVKF</sequence>
<evidence type="ECO:0000313" key="1">
    <source>
        <dbReference type="EMBL" id="CAD6190028.1"/>
    </source>
</evidence>
<organism evidence="1 2">
    <name type="scientific">Caenorhabditis auriculariae</name>
    <dbReference type="NCBI Taxonomy" id="2777116"/>
    <lineage>
        <taxon>Eukaryota</taxon>
        <taxon>Metazoa</taxon>
        <taxon>Ecdysozoa</taxon>
        <taxon>Nematoda</taxon>
        <taxon>Chromadorea</taxon>
        <taxon>Rhabditida</taxon>
        <taxon>Rhabditina</taxon>
        <taxon>Rhabditomorpha</taxon>
        <taxon>Rhabditoidea</taxon>
        <taxon>Rhabditidae</taxon>
        <taxon>Peloderinae</taxon>
        <taxon>Caenorhabditis</taxon>
    </lineage>
</organism>